<feature type="coiled-coil region" evidence="5">
    <location>
        <begin position="104"/>
        <end position="177"/>
    </location>
</feature>
<evidence type="ECO:0000256" key="3">
    <source>
        <dbReference type="ARBA" id="ARBA00022989"/>
    </source>
</evidence>
<sequence length="412" mass="44959">MADQNPEPANNGDETERSEKPRQKSRRRFIIIGVVMVLIVGALLFWWRSTFYEDTDDAQIDGHLIQISTRIAGQVVKVYVEENSQVKAGDTIAELDPKDFQVAVQQDEANLQAAEAAYEAAKVNVPITGINTGSTLRSASSDVEGAQAQVTASRQQLQGAQAQIAQAEANYTKAKLDLERYTPLVQKDVISKQQFDQAVATADADKAALDNAKANEAAARAQVRVSEERVKQAVAQFQNAQSAPKQIQAQKARADQAAAQVQQAKAQLEQAKLNLSYTKVIAPVDGIVTRKSVEVNQNVSVGQNLMTLVSLDDIWITANFKETQLREMRAGQSAVISVDAYGGRKYDAKVTQIGGATGSVLSLFPPENATGNYVKVVQRVPVRIDLVDPRNENKDHLLRPGLSVEPKVRVKE</sequence>
<dbReference type="RefSeq" id="WP_114209156.1">
    <property type="nucleotide sequence ID" value="NZ_CP030840.1"/>
</dbReference>
<name>A0A2Z5G6R3_9BACT</name>
<dbReference type="EMBL" id="CP030840">
    <property type="protein sequence ID" value="AXC14364.1"/>
    <property type="molecule type" value="Genomic_DNA"/>
</dbReference>
<feature type="region of interest" description="Disordered" evidence="6">
    <location>
        <begin position="1"/>
        <end position="22"/>
    </location>
</feature>
<feature type="coiled-coil region" evidence="5">
    <location>
        <begin position="209"/>
        <end position="274"/>
    </location>
</feature>
<feature type="domain" description="Multidrug resistance protein MdtA-like alpha-helical hairpin" evidence="8">
    <location>
        <begin position="156"/>
        <end position="278"/>
    </location>
</feature>
<keyword evidence="5" id="KW-0175">Coiled coil</keyword>
<dbReference type="Gene3D" id="1.10.287.470">
    <property type="entry name" value="Helix hairpin bin"/>
    <property type="match status" value="1"/>
</dbReference>
<feature type="transmembrane region" description="Helical" evidence="7">
    <location>
        <begin position="29"/>
        <end position="47"/>
    </location>
</feature>
<evidence type="ECO:0000256" key="6">
    <source>
        <dbReference type="SAM" id="MobiDB-lite"/>
    </source>
</evidence>
<dbReference type="AlphaFoldDB" id="A0A2Z5G6R3"/>
<dbReference type="Gene3D" id="2.40.50.100">
    <property type="match status" value="1"/>
</dbReference>
<evidence type="ECO:0000313" key="10">
    <source>
        <dbReference type="EMBL" id="AXC14364.1"/>
    </source>
</evidence>
<keyword evidence="3 7" id="KW-1133">Transmembrane helix</keyword>
<dbReference type="InterPro" id="IPR050739">
    <property type="entry name" value="MFP"/>
</dbReference>
<keyword evidence="11" id="KW-1185">Reference proteome</keyword>
<feature type="domain" description="Multidrug resistance protein MdtA-like barrel-sandwich hybrid" evidence="9">
    <location>
        <begin position="65"/>
        <end position="137"/>
    </location>
</feature>
<dbReference type="Gene3D" id="2.40.30.170">
    <property type="match status" value="1"/>
</dbReference>
<organism evidence="10 11">
    <name type="scientific">Acidisarcina polymorpha</name>
    <dbReference type="NCBI Taxonomy" id="2211140"/>
    <lineage>
        <taxon>Bacteria</taxon>
        <taxon>Pseudomonadati</taxon>
        <taxon>Acidobacteriota</taxon>
        <taxon>Terriglobia</taxon>
        <taxon>Terriglobales</taxon>
        <taxon>Acidobacteriaceae</taxon>
        <taxon>Acidisarcina</taxon>
    </lineage>
</organism>
<dbReference type="PANTHER" id="PTHR30386">
    <property type="entry name" value="MEMBRANE FUSION SUBUNIT OF EMRAB-TOLC MULTIDRUG EFFLUX PUMP"/>
    <property type="match status" value="1"/>
</dbReference>
<dbReference type="SUPFAM" id="SSF111369">
    <property type="entry name" value="HlyD-like secretion proteins"/>
    <property type="match status" value="3"/>
</dbReference>
<keyword evidence="4 7" id="KW-0472">Membrane</keyword>
<comment type="subcellular location">
    <subcellularLocation>
        <location evidence="1">Membrane</location>
        <topology evidence="1">Single-pass membrane protein</topology>
    </subcellularLocation>
</comment>
<dbReference type="InterPro" id="IPR058624">
    <property type="entry name" value="MdtA-like_HH"/>
</dbReference>
<proteinExistence type="predicted"/>
<dbReference type="InterPro" id="IPR058625">
    <property type="entry name" value="MdtA-like_BSH"/>
</dbReference>
<protein>
    <submittedName>
        <fullName evidence="10">Membrane fusion component of tripartite multidrug resistance system</fullName>
    </submittedName>
</protein>
<dbReference type="Proteomes" id="UP000253606">
    <property type="component" value="Chromosome"/>
</dbReference>
<evidence type="ECO:0000256" key="5">
    <source>
        <dbReference type="SAM" id="Coils"/>
    </source>
</evidence>
<dbReference type="GO" id="GO:0016020">
    <property type="term" value="C:membrane"/>
    <property type="evidence" value="ECO:0007669"/>
    <property type="project" value="UniProtKB-SubCell"/>
</dbReference>
<evidence type="ECO:0000259" key="8">
    <source>
        <dbReference type="Pfam" id="PF25876"/>
    </source>
</evidence>
<reference evidence="10 11" key="1">
    <citation type="journal article" date="2018" name="Front. Microbiol.">
        <title>Hydrolytic Capabilities as a Key to Environmental Success: Chitinolytic and Cellulolytic Acidobacteria From Acidic Sub-arctic Soils and Boreal Peatlands.</title>
        <authorList>
            <person name="Belova S.E."/>
            <person name="Ravin N.V."/>
            <person name="Pankratov T.A."/>
            <person name="Rakitin A.L."/>
            <person name="Ivanova A.A."/>
            <person name="Beletsky A.V."/>
            <person name="Mardanov A.V."/>
            <person name="Sinninghe Damste J.S."/>
            <person name="Dedysh S.N."/>
        </authorList>
    </citation>
    <scope>NUCLEOTIDE SEQUENCE [LARGE SCALE GENOMIC DNA]</scope>
    <source>
        <strain evidence="10 11">SBC82</strain>
    </source>
</reference>
<dbReference type="Pfam" id="PF25917">
    <property type="entry name" value="BSH_RND"/>
    <property type="match status" value="1"/>
</dbReference>
<dbReference type="PRINTS" id="PR01490">
    <property type="entry name" value="RTXTOXIND"/>
</dbReference>
<keyword evidence="2 7" id="KW-0812">Transmembrane</keyword>
<gene>
    <name evidence="10" type="ORF">ACPOL_5108</name>
</gene>
<evidence type="ECO:0000313" key="11">
    <source>
        <dbReference type="Proteomes" id="UP000253606"/>
    </source>
</evidence>
<accession>A0A2Z5G6R3</accession>
<dbReference type="OrthoDB" id="9811754at2"/>
<evidence type="ECO:0000256" key="7">
    <source>
        <dbReference type="SAM" id="Phobius"/>
    </source>
</evidence>
<dbReference type="Pfam" id="PF25876">
    <property type="entry name" value="HH_MFP_RND"/>
    <property type="match status" value="1"/>
</dbReference>
<evidence type="ECO:0000256" key="2">
    <source>
        <dbReference type="ARBA" id="ARBA00022692"/>
    </source>
</evidence>
<dbReference type="PANTHER" id="PTHR30386:SF26">
    <property type="entry name" value="TRANSPORT PROTEIN COMB"/>
    <property type="match status" value="1"/>
</dbReference>
<evidence type="ECO:0000256" key="1">
    <source>
        <dbReference type="ARBA" id="ARBA00004167"/>
    </source>
</evidence>
<evidence type="ECO:0000259" key="9">
    <source>
        <dbReference type="Pfam" id="PF25917"/>
    </source>
</evidence>
<evidence type="ECO:0000256" key="4">
    <source>
        <dbReference type="ARBA" id="ARBA00023136"/>
    </source>
</evidence>
<dbReference type="KEGG" id="abas:ACPOL_5108"/>